<sequence>MLEINRERLKRSIAEWMEEDIGNGDITVYGK</sequence>
<organism evidence="1 2">
    <name type="scientific">Paenibacillus solanacearum</name>
    <dbReference type="NCBI Taxonomy" id="2048548"/>
    <lineage>
        <taxon>Bacteria</taxon>
        <taxon>Bacillati</taxon>
        <taxon>Bacillota</taxon>
        <taxon>Bacilli</taxon>
        <taxon>Bacillales</taxon>
        <taxon>Paenibacillaceae</taxon>
        <taxon>Paenibacillus</taxon>
    </lineage>
</organism>
<gene>
    <name evidence="1" type="ORF">PAESOLCIP111_06656</name>
</gene>
<protein>
    <submittedName>
        <fullName evidence="1">Uncharacterized protein</fullName>
    </submittedName>
</protein>
<reference evidence="1" key="1">
    <citation type="submission" date="2021-06" db="EMBL/GenBank/DDBJ databases">
        <authorList>
            <person name="Criscuolo A."/>
        </authorList>
    </citation>
    <scope>NUCLEOTIDE SEQUENCE</scope>
    <source>
        <strain evidence="1">CIP111600</strain>
    </source>
</reference>
<accession>A0A916KB30</accession>
<dbReference type="Proteomes" id="UP000693672">
    <property type="component" value="Unassembled WGS sequence"/>
</dbReference>
<evidence type="ECO:0000313" key="2">
    <source>
        <dbReference type="Proteomes" id="UP000693672"/>
    </source>
</evidence>
<proteinExistence type="predicted"/>
<keyword evidence="2" id="KW-1185">Reference proteome</keyword>
<dbReference type="AlphaFoldDB" id="A0A916KB30"/>
<dbReference type="EMBL" id="CAJVAS010000080">
    <property type="protein sequence ID" value="CAG7652856.1"/>
    <property type="molecule type" value="Genomic_DNA"/>
</dbReference>
<name>A0A916KB30_9BACL</name>
<comment type="caution">
    <text evidence="1">The sequence shown here is derived from an EMBL/GenBank/DDBJ whole genome shotgun (WGS) entry which is preliminary data.</text>
</comment>
<evidence type="ECO:0000313" key="1">
    <source>
        <dbReference type="EMBL" id="CAG7652856.1"/>
    </source>
</evidence>